<name>A0ABT8ZXH3_9SPHN</name>
<comment type="caution">
    <text evidence="3">The sequence shown here is derived from an EMBL/GenBank/DDBJ whole genome shotgun (WGS) entry which is preliminary data.</text>
</comment>
<dbReference type="RefSeq" id="WP_304560728.1">
    <property type="nucleotide sequence ID" value="NZ_JAUQSZ010000004.1"/>
</dbReference>
<dbReference type="Pfam" id="PF04909">
    <property type="entry name" value="Amidohydro_2"/>
    <property type="match status" value="1"/>
</dbReference>
<keyword evidence="4" id="KW-1185">Reference proteome</keyword>
<dbReference type="PANTHER" id="PTHR21240:SF28">
    <property type="entry name" value="ISO-OROTATE DECARBOXYLASE (EUROFUNG)"/>
    <property type="match status" value="1"/>
</dbReference>
<feature type="domain" description="Amidohydrolase-related" evidence="2">
    <location>
        <begin position="82"/>
        <end position="368"/>
    </location>
</feature>
<accession>A0ABT8ZXH3</accession>
<proteinExistence type="predicted"/>
<sequence>MSFVFSADGHIVEPADLFTANLPKSLAFHAIRSEVRDDFRCTVSGDKIIHRMRMRPNMADMEATATRKLAPGEQPARKALGHNNIEGRLTDMRAEGIDAEIVFPSLALWTYHIEDPEAELATCQIYNDWHDAFFRAHTDVFVRCGVLPVRDLGNTALELKRLASLGFTTAMLPVVMPAGVPTYNNEVWDPVFALAAELGIVFVLHTGTGQEDVVVHRGAGGAVMNYTRQMNDGADAIMMLVAGGMLDRHRGARIACIESGASWLPAVAERMDEVYDAHYMMVRPKLDRMPSEIIRDQVACSFQYDRACIMARSVVGHQAFLWGSDYPHAEGTFPNTPFVLSKLFDGIEISEGEKADIVGLNAARLFGLKRAGLSVAGAVAA</sequence>
<reference evidence="3" key="1">
    <citation type="submission" date="2023-07" db="EMBL/GenBank/DDBJ databases">
        <authorList>
            <person name="Kim M.K."/>
        </authorList>
    </citation>
    <scope>NUCLEOTIDE SEQUENCE</scope>
    <source>
        <strain evidence="3">CA1-15</strain>
    </source>
</reference>
<dbReference type="SUPFAM" id="SSF51556">
    <property type="entry name" value="Metallo-dependent hydrolases"/>
    <property type="match status" value="1"/>
</dbReference>
<dbReference type="PANTHER" id="PTHR21240">
    <property type="entry name" value="2-AMINO-3-CARBOXYLMUCONATE-6-SEMIALDEHYDE DECARBOXYLASE"/>
    <property type="match status" value="1"/>
</dbReference>
<dbReference type="InterPro" id="IPR032466">
    <property type="entry name" value="Metal_Hydrolase"/>
</dbReference>
<organism evidence="3 4">
    <name type="scientific">Sphingomonas immobilis</name>
    <dbReference type="NCBI Taxonomy" id="3063997"/>
    <lineage>
        <taxon>Bacteria</taxon>
        <taxon>Pseudomonadati</taxon>
        <taxon>Pseudomonadota</taxon>
        <taxon>Alphaproteobacteria</taxon>
        <taxon>Sphingomonadales</taxon>
        <taxon>Sphingomonadaceae</taxon>
        <taxon>Sphingomonas</taxon>
    </lineage>
</organism>
<keyword evidence="1" id="KW-0456">Lyase</keyword>
<evidence type="ECO:0000313" key="3">
    <source>
        <dbReference type="EMBL" id="MDO7842261.1"/>
    </source>
</evidence>
<dbReference type="EMBL" id="JAUQSZ010000004">
    <property type="protein sequence ID" value="MDO7842261.1"/>
    <property type="molecule type" value="Genomic_DNA"/>
</dbReference>
<evidence type="ECO:0000313" key="4">
    <source>
        <dbReference type="Proteomes" id="UP001176468"/>
    </source>
</evidence>
<dbReference type="InterPro" id="IPR006680">
    <property type="entry name" value="Amidohydro-rel"/>
</dbReference>
<dbReference type="Gene3D" id="3.20.20.140">
    <property type="entry name" value="Metal-dependent hydrolases"/>
    <property type="match status" value="1"/>
</dbReference>
<dbReference type="InterPro" id="IPR032465">
    <property type="entry name" value="ACMSD"/>
</dbReference>
<evidence type="ECO:0000256" key="1">
    <source>
        <dbReference type="ARBA" id="ARBA00023239"/>
    </source>
</evidence>
<dbReference type="Proteomes" id="UP001176468">
    <property type="component" value="Unassembled WGS sequence"/>
</dbReference>
<gene>
    <name evidence="3" type="ORF">Q5H94_07975</name>
</gene>
<evidence type="ECO:0000259" key="2">
    <source>
        <dbReference type="Pfam" id="PF04909"/>
    </source>
</evidence>
<protein>
    <submittedName>
        <fullName evidence="3">Amidohydrolase family protein</fullName>
    </submittedName>
</protein>